<dbReference type="EMBL" id="JAVAIM010000001">
    <property type="protein sequence ID" value="MDP4575319.1"/>
    <property type="molecule type" value="Genomic_DNA"/>
</dbReference>
<evidence type="ECO:0000313" key="2">
    <source>
        <dbReference type="Proteomes" id="UP001240639"/>
    </source>
</evidence>
<dbReference type="RefSeq" id="WP_305932637.1">
    <property type="nucleotide sequence ID" value="NZ_JAVAIM010000001.1"/>
</dbReference>
<comment type="caution">
    <text evidence="1">The sequence shown here is derived from an EMBL/GenBank/DDBJ whole genome shotgun (WGS) entry which is preliminary data.</text>
</comment>
<name>A0ABT9HQ90_9SPHN</name>
<organism evidence="1 2">
    <name type="scientific">Qipengyuania profundimaris</name>
    <dbReference type="NCBI Taxonomy" id="3067652"/>
    <lineage>
        <taxon>Bacteria</taxon>
        <taxon>Pseudomonadati</taxon>
        <taxon>Pseudomonadota</taxon>
        <taxon>Alphaproteobacteria</taxon>
        <taxon>Sphingomonadales</taxon>
        <taxon>Erythrobacteraceae</taxon>
        <taxon>Qipengyuania</taxon>
    </lineage>
</organism>
<gene>
    <name evidence="1" type="ORF">Q9K02_09250</name>
</gene>
<proteinExistence type="predicted"/>
<reference evidence="1 2" key="1">
    <citation type="submission" date="2023-08" db="EMBL/GenBank/DDBJ databases">
        <title>genomic of G39.</title>
        <authorList>
            <person name="Wang Y."/>
        </authorList>
    </citation>
    <scope>NUCLEOTIDE SEQUENCE [LARGE SCALE GENOMIC DNA]</scope>
    <source>
        <strain evidence="1 2">G39</strain>
    </source>
</reference>
<sequence length="303" mass="32542">MRDSLAGGNAVLARVTPILEHLLATPDHSLFSDEIVARIRGMCHDLAWQILRAQAEATGEAGREAFADKHGEALAQHFFTSPRILSHCHALALEWQLATRMEAQYGIDPVLSPLLQTLIASPDSGQASAAMGALAAQARFAQSQRRMELSLAELPGDLFHELLLGWRNFGGDRRSDAMIRAEAKLRNAYDESSARLSLLARLVAGLGDDVRKALDVEHAGVALFLTALAARSNQSRNLAVLATNEQQVARLALALRGCGLDAAEVNTQILRLHPQSSPQGGLDGITPAEAKKWLAEAGTMGIV</sequence>
<evidence type="ECO:0000313" key="1">
    <source>
        <dbReference type="EMBL" id="MDP4575319.1"/>
    </source>
</evidence>
<keyword evidence="2" id="KW-1185">Reference proteome</keyword>
<accession>A0ABT9HQ90</accession>
<dbReference type="Proteomes" id="UP001240639">
    <property type="component" value="Unassembled WGS sequence"/>
</dbReference>
<protein>
    <submittedName>
        <fullName evidence="1">Uncharacterized protein</fullName>
    </submittedName>
</protein>